<gene>
    <name evidence="1" type="ORF">ACFQO9_19675</name>
</gene>
<keyword evidence="2" id="KW-1185">Reference proteome</keyword>
<dbReference type="RefSeq" id="WP_378183637.1">
    <property type="nucleotide sequence ID" value="NZ_JBHTCR010000017.1"/>
</dbReference>
<reference evidence="2" key="1">
    <citation type="journal article" date="2019" name="Int. J. Syst. Evol. Microbiol.">
        <title>The Global Catalogue of Microorganisms (GCM) 10K type strain sequencing project: providing services to taxonomists for standard genome sequencing and annotation.</title>
        <authorList>
            <consortium name="The Broad Institute Genomics Platform"/>
            <consortium name="The Broad Institute Genome Sequencing Center for Infectious Disease"/>
            <person name="Wu L."/>
            <person name="Ma J."/>
        </authorList>
    </citation>
    <scope>NUCLEOTIDE SEQUENCE [LARGE SCALE GENOMIC DNA]</scope>
    <source>
        <strain evidence="2">CCUG 54781</strain>
    </source>
</reference>
<evidence type="ECO:0000313" key="2">
    <source>
        <dbReference type="Proteomes" id="UP001596550"/>
    </source>
</evidence>
<proteinExistence type="predicted"/>
<evidence type="ECO:0000313" key="1">
    <source>
        <dbReference type="EMBL" id="MFC7348944.1"/>
    </source>
</evidence>
<name>A0ABW2M262_9FLAO</name>
<dbReference type="Proteomes" id="UP001596550">
    <property type="component" value="Unassembled WGS sequence"/>
</dbReference>
<sequence length="196" mass="22955">MTKEHFYISENSLDFTGDSYYEEIIETQITNQETLIELGRGTEIVFENEKLIEVYEYYEDNRDIYRRKKEIAPNELNYRKPIYQPKSILKSIISTSGLHQIGGDFSDEFYRPSEKISTSFQYLGYINNEDPTFSWLPYKLHLTYPIYLAAEILFLDYSDNKKPKLFNLDELLKCSPILDEVDINSEISGCTNLASS</sequence>
<dbReference type="EMBL" id="JBHTCR010000017">
    <property type="protein sequence ID" value="MFC7348944.1"/>
    <property type="molecule type" value="Genomic_DNA"/>
</dbReference>
<organism evidence="1 2">
    <name type="scientific">Chryseobacterium zhengzhouense</name>
    <dbReference type="NCBI Taxonomy" id="1636086"/>
    <lineage>
        <taxon>Bacteria</taxon>
        <taxon>Pseudomonadati</taxon>
        <taxon>Bacteroidota</taxon>
        <taxon>Flavobacteriia</taxon>
        <taxon>Flavobacteriales</taxon>
        <taxon>Weeksellaceae</taxon>
        <taxon>Chryseobacterium group</taxon>
        <taxon>Chryseobacterium</taxon>
    </lineage>
</organism>
<protein>
    <submittedName>
        <fullName evidence="1">Uncharacterized protein</fullName>
    </submittedName>
</protein>
<comment type="caution">
    <text evidence="1">The sequence shown here is derived from an EMBL/GenBank/DDBJ whole genome shotgun (WGS) entry which is preliminary data.</text>
</comment>
<accession>A0ABW2M262</accession>